<evidence type="ECO:0000256" key="7">
    <source>
        <dbReference type="ARBA" id="ARBA00022989"/>
    </source>
</evidence>
<dbReference type="InterPro" id="IPR003593">
    <property type="entry name" value="AAA+_ATPase"/>
</dbReference>
<feature type="domain" description="ABC transmembrane type-1" evidence="12">
    <location>
        <begin position="992"/>
        <end position="1254"/>
    </location>
</feature>
<dbReference type="PANTHER" id="PTHR24223:SF356">
    <property type="entry name" value="ATP-BINDING CASSETTE TRANSPORTER ABC4"/>
    <property type="match status" value="1"/>
</dbReference>
<dbReference type="Pfam" id="PF00664">
    <property type="entry name" value="ABC_membrane"/>
    <property type="match status" value="2"/>
</dbReference>
<dbReference type="InterPro" id="IPR003439">
    <property type="entry name" value="ABC_transporter-like_ATP-bd"/>
</dbReference>
<feature type="transmembrane region" description="Helical" evidence="10">
    <location>
        <begin position="602"/>
        <end position="627"/>
    </location>
</feature>
<gene>
    <name evidence="13" type="ORF">FOMMEDRAFT_115061</name>
</gene>
<dbReference type="PROSITE" id="PS50893">
    <property type="entry name" value="ABC_TRANSPORTER_2"/>
    <property type="match status" value="2"/>
</dbReference>
<sequence>MELHMHTSRLWSRGLLSYLPPIFAVVSLVHVLQKYAWTRWSREKGKEEDEGPDLSAESLLETVQKYDGPVILLFRLLRLLTVLALLSIEVYEHSTGHGSGAKALQIPLFIYASSLAVLSMATPTYWRDIVSLQLALVLFVDFLVYFVLDVWPYAMLSPKPFDLVHEPATWVRVALLALGGVIIPLVMPRPFRPSSPDDEPSSSETASLLSRYTYSYLDRIVWFAFRVPDITVKDMPEMPGPAKMEVLAKRALAAVDPVQVGKRHIVWGILKVWRREFVLMTLFQCLWSLAEFASPYGMRNLLVSMETGIPSHGLHTWVWILVLVVGPVVSGFLYNQWLYEATRIIVENGSVFTYLVFHHALRIRLKSDSLDSDTGKGSNNDIPETNEENTQTTETPATTDADSSTEEASNVAPASTTTAASGFSSQQATKDKNSQERTGHIIGKINNLITSDLTALADLHYVTTLPGILVQLVLSIVFLYDLLGWSAFVALGVMIVCLPIPALIGNSMATVQQGKMQATDKRVQSVTEALGVIRMIKLFGWQPYTLKQLGNRRDEELTRIRRFKLLTLAMNASNDMLPLLSKLAAISIYTLVTKGELSASRIFAALMVFGLMEQQLWMIMATLPGLLKSKVSCDRYTHFLNSTELLCEGNAVYTSTGERISSEDIEREQPGSDVIGFKQCAFSWDTPKTKESGTPRKHHTRKHFSLRFDDEVTFKPGQINLIVGPTAAGKTSVLLALLGEMYCKPHGVGSWYNLPRDGGIAYAPQESWVLNATIRDNILFGEPYNEDRYKKVISQCALERDLALWEAGDLTEVGEKGLTLSGGQKARVTLARALYSSASILLLDDVLAALDVHTAKWIVDKALQGDLIQGRTVLLVTHNISLAGPIAGHVVVLTRHGTVSAQGTVSEVLNKDSRLRAEAEKEREAANQEIESKMDEAIKDKDADSEDSKKAAGKLVVAEEKAMGRVELAAILLYVASMGGAFVWISIVGSRLLAMVIMVMQQWFMGYWSNQYETHPASEVPVLRYLFLYAFANLLRYAADFSSQLLWLFRSLRASKIIHSRLLQSIFTSSFRWLDITPVGRIVTRCTQDMSIIDDQLSMFSEIFLGMTLNMICYYFAAVYMAGWYAFISGLVIGILATSLGRIYLKCQMCTRREMSNAKAPVLSQVETALSGLPSIRAYSAQDLFYNELKNRIDVLARTSYCFYDINRWVSIRMDFLGAIFGGVVAAYLAYGSNIPAGYAGFTLSAVLSFSAQILFWVRFYNLAEIQANSLERMLEFMRIDHEPAPGESGKPPAYWPSSGELCVEKLSARYSDDSPAILKNISFNVKSGERVGIVGRTGAGKSSVALGLLRAIKTEGKVYYDGLATDEINLDSLRTNITLIPQQPELIHGTLRENLDPFEQHDDATLYDALNAAGFFSIKDLASQKQPDGHVNDTTAEQCADGSESSAKIGLDTMVESGGTNFSLGQRQIIALARAIVRRSKLLILDEATAAIDYDTDTAIQNTLRTEFSKDTTLLTIAHRLQTIVDYDKIMVLDAGELVEFDSPNALLEKEDGYFRALVDESDDRDLLRNLASRQ</sequence>
<feature type="compositionally biased region" description="Low complexity" evidence="9">
    <location>
        <begin position="388"/>
        <end position="402"/>
    </location>
</feature>
<dbReference type="OrthoDB" id="6500128at2759"/>
<keyword evidence="7 10" id="KW-1133">Transmembrane helix</keyword>
<dbReference type="GO" id="GO:0005524">
    <property type="term" value="F:ATP binding"/>
    <property type="evidence" value="ECO:0007669"/>
    <property type="project" value="UniProtKB-KW"/>
</dbReference>
<evidence type="ECO:0000256" key="2">
    <source>
        <dbReference type="ARBA" id="ARBA00022448"/>
    </source>
</evidence>
<feature type="transmembrane region" description="Helical" evidence="10">
    <location>
        <begin position="1214"/>
        <end position="1231"/>
    </location>
</feature>
<feature type="transmembrane region" description="Helical" evidence="10">
    <location>
        <begin position="103"/>
        <end position="122"/>
    </location>
</feature>
<keyword evidence="13" id="KW-0378">Hydrolase</keyword>
<feature type="transmembrane region" description="Helical" evidence="10">
    <location>
        <begin position="316"/>
        <end position="334"/>
    </location>
</feature>
<dbReference type="FunFam" id="3.40.50.300:FF:000838">
    <property type="entry name" value="ABC multidrug transporter (Eurofung)"/>
    <property type="match status" value="1"/>
</dbReference>
<dbReference type="InterPro" id="IPR027417">
    <property type="entry name" value="P-loop_NTPase"/>
</dbReference>
<feature type="transmembrane region" description="Helical" evidence="10">
    <location>
        <begin position="1237"/>
        <end position="1258"/>
    </location>
</feature>
<feature type="transmembrane region" description="Helical" evidence="10">
    <location>
        <begin position="72"/>
        <end position="91"/>
    </location>
</feature>
<feature type="transmembrane region" description="Helical" evidence="10">
    <location>
        <begin position="277"/>
        <end position="296"/>
    </location>
</feature>
<feature type="transmembrane region" description="Helical" evidence="10">
    <location>
        <begin position="459"/>
        <end position="479"/>
    </location>
</feature>
<evidence type="ECO:0000256" key="4">
    <source>
        <dbReference type="ARBA" id="ARBA00022737"/>
    </source>
</evidence>
<dbReference type="GO" id="GO:0016020">
    <property type="term" value="C:membrane"/>
    <property type="evidence" value="ECO:0007669"/>
    <property type="project" value="UniProtKB-SubCell"/>
</dbReference>
<feature type="region of interest" description="Disordered" evidence="9">
    <location>
        <begin position="920"/>
        <end position="945"/>
    </location>
</feature>
<keyword evidence="14" id="KW-1185">Reference proteome</keyword>
<dbReference type="SUPFAM" id="SSF90123">
    <property type="entry name" value="ABC transporter transmembrane region"/>
    <property type="match status" value="2"/>
</dbReference>
<dbReference type="RefSeq" id="XP_007271964.1">
    <property type="nucleotide sequence ID" value="XM_007271902.1"/>
</dbReference>
<dbReference type="Pfam" id="PF00005">
    <property type="entry name" value="ABC_tran"/>
    <property type="match status" value="2"/>
</dbReference>
<evidence type="ECO:0000259" key="11">
    <source>
        <dbReference type="PROSITE" id="PS50893"/>
    </source>
</evidence>
<evidence type="ECO:0000256" key="9">
    <source>
        <dbReference type="SAM" id="MobiDB-lite"/>
    </source>
</evidence>
<dbReference type="GeneID" id="18670856"/>
<name>R7SGC6_FOMME</name>
<dbReference type="Proteomes" id="UP000053630">
    <property type="component" value="Unassembled WGS sequence"/>
</dbReference>
<dbReference type="CDD" id="cd03250">
    <property type="entry name" value="ABCC_MRP_domain1"/>
    <property type="match status" value="1"/>
</dbReference>
<evidence type="ECO:0000313" key="13">
    <source>
        <dbReference type="EMBL" id="EJC97738.1"/>
    </source>
</evidence>
<dbReference type="PANTHER" id="PTHR24223">
    <property type="entry name" value="ATP-BINDING CASSETTE SUB-FAMILY C"/>
    <property type="match status" value="1"/>
</dbReference>
<dbReference type="Gene3D" id="3.40.50.300">
    <property type="entry name" value="P-loop containing nucleotide triphosphate hydrolases"/>
    <property type="match status" value="2"/>
</dbReference>
<feature type="transmembrane region" description="Helical" evidence="10">
    <location>
        <begin position="1123"/>
        <end position="1145"/>
    </location>
</feature>
<comment type="subcellular location">
    <subcellularLocation>
        <location evidence="1">Membrane</location>
        <topology evidence="1">Multi-pass membrane protein</topology>
    </subcellularLocation>
</comment>
<accession>R7SGC6</accession>
<evidence type="ECO:0000256" key="8">
    <source>
        <dbReference type="ARBA" id="ARBA00023136"/>
    </source>
</evidence>
<dbReference type="SUPFAM" id="SSF52540">
    <property type="entry name" value="P-loop containing nucleoside triphosphate hydrolases"/>
    <property type="match status" value="2"/>
</dbReference>
<dbReference type="PROSITE" id="PS00211">
    <property type="entry name" value="ABC_TRANSPORTER_1"/>
    <property type="match status" value="1"/>
</dbReference>
<feature type="region of interest" description="Disordered" evidence="9">
    <location>
        <begin position="369"/>
        <end position="436"/>
    </location>
</feature>
<dbReference type="InterPro" id="IPR017871">
    <property type="entry name" value="ABC_transporter-like_CS"/>
</dbReference>
<evidence type="ECO:0000256" key="3">
    <source>
        <dbReference type="ARBA" id="ARBA00022692"/>
    </source>
</evidence>
<dbReference type="GO" id="GO:0140359">
    <property type="term" value="F:ABC-type transporter activity"/>
    <property type="evidence" value="ECO:0007669"/>
    <property type="project" value="InterPro"/>
</dbReference>
<feature type="transmembrane region" description="Helical" evidence="10">
    <location>
        <begin position="971"/>
        <end position="1004"/>
    </location>
</feature>
<dbReference type="InterPro" id="IPR011527">
    <property type="entry name" value="ABC1_TM_dom"/>
</dbReference>
<feature type="domain" description="ABC transporter" evidence="11">
    <location>
        <begin position="689"/>
        <end position="921"/>
    </location>
</feature>
<keyword evidence="4" id="KW-0677">Repeat</keyword>
<dbReference type="FunFam" id="1.20.1560.10:FF:000013">
    <property type="entry name" value="ABC transporter C family member 2"/>
    <property type="match status" value="1"/>
</dbReference>
<dbReference type="CDD" id="cd03244">
    <property type="entry name" value="ABCC_MRP_domain2"/>
    <property type="match status" value="1"/>
</dbReference>
<feature type="domain" description="ABC transmembrane type-1" evidence="12">
    <location>
        <begin position="278"/>
        <end position="628"/>
    </location>
</feature>
<dbReference type="SMART" id="SM00382">
    <property type="entry name" value="AAA"/>
    <property type="match status" value="2"/>
</dbReference>
<feature type="domain" description="ABC transporter" evidence="11">
    <location>
        <begin position="1302"/>
        <end position="1561"/>
    </location>
</feature>
<protein>
    <submittedName>
        <fullName evidence="13">p-loop containing nucleoside triphosphate hydrolase protein</fullName>
    </submittedName>
</protein>
<keyword evidence="8 10" id="KW-0472">Membrane</keyword>
<organism evidence="13 14">
    <name type="scientific">Fomitiporia mediterranea (strain MF3/22)</name>
    <name type="common">Grapevine white-rot fungus</name>
    <dbReference type="NCBI Taxonomy" id="694068"/>
    <lineage>
        <taxon>Eukaryota</taxon>
        <taxon>Fungi</taxon>
        <taxon>Dikarya</taxon>
        <taxon>Basidiomycota</taxon>
        <taxon>Agaricomycotina</taxon>
        <taxon>Agaricomycetes</taxon>
        <taxon>Hymenochaetales</taxon>
        <taxon>Hymenochaetaceae</taxon>
        <taxon>Fomitiporia</taxon>
    </lineage>
</organism>
<dbReference type="EMBL" id="JH717985">
    <property type="protein sequence ID" value="EJC97738.1"/>
    <property type="molecule type" value="Genomic_DNA"/>
</dbReference>
<keyword evidence="3 10" id="KW-0812">Transmembrane</keyword>
<dbReference type="OMA" id="CQQFGMK"/>
<feature type="transmembrane region" description="Helical" evidence="10">
    <location>
        <begin position="1097"/>
        <end position="1117"/>
    </location>
</feature>
<evidence type="ECO:0000256" key="5">
    <source>
        <dbReference type="ARBA" id="ARBA00022741"/>
    </source>
</evidence>
<proteinExistence type="predicted"/>
<evidence type="ECO:0000256" key="1">
    <source>
        <dbReference type="ARBA" id="ARBA00004141"/>
    </source>
</evidence>
<feature type="transmembrane region" description="Helical" evidence="10">
    <location>
        <begin position="129"/>
        <end position="148"/>
    </location>
</feature>
<feature type="transmembrane region" description="Helical" evidence="10">
    <location>
        <begin position="168"/>
        <end position="187"/>
    </location>
</feature>
<evidence type="ECO:0000313" key="14">
    <source>
        <dbReference type="Proteomes" id="UP000053630"/>
    </source>
</evidence>
<reference evidence="14" key="1">
    <citation type="journal article" date="2012" name="Science">
        <title>The Paleozoic origin of enzymatic lignin decomposition reconstructed from 31 fungal genomes.</title>
        <authorList>
            <person name="Floudas D."/>
            <person name="Binder M."/>
            <person name="Riley R."/>
            <person name="Barry K."/>
            <person name="Blanchette R.A."/>
            <person name="Henrissat B."/>
            <person name="Martinez A.T."/>
            <person name="Otillar R."/>
            <person name="Spatafora J.W."/>
            <person name="Yadav J.S."/>
            <person name="Aerts A."/>
            <person name="Benoit I."/>
            <person name="Boyd A."/>
            <person name="Carlson A."/>
            <person name="Copeland A."/>
            <person name="Coutinho P.M."/>
            <person name="de Vries R.P."/>
            <person name="Ferreira P."/>
            <person name="Findley K."/>
            <person name="Foster B."/>
            <person name="Gaskell J."/>
            <person name="Glotzer D."/>
            <person name="Gorecki P."/>
            <person name="Heitman J."/>
            <person name="Hesse C."/>
            <person name="Hori C."/>
            <person name="Igarashi K."/>
            <person name="Jurgens J.A."/>
            <person name="Kallen N."/>
            <person name="Kersten P."/>
            <person name="Kohler A."/>
            <person name="Kuees U."/>
            <person name="Kumar T.K.A."/>
            <person name="Kuo A."/>
            <person name="LaButti K."/>
            <person name="Larrondo L.F."/>
            <person name="Lindquist E."/>
            <person name="Ling A."/>
            <person name="Lombard V."/>
            <person name="Lucas S."/>
            <person name="Lundell T."/>
            <person name="Martin R."/>
            <person name="McLaughlin D.J."/>
            <person name="Morgenstern I."/>
            <person name="Morin E."/>
            <person name="Murat C."/>
            <person name="Nagy L.G."/>
            <person name="Nolan M."/>
            <person name="Ohm R.A."/>
            <person name="Patyshakuliyeva A."/>
            <person name="Rokas A."/>
            <person name="Ruiz-Duenas F.J."/>
            <person name="Sabat G."/>
            <person name="Salamov A."/>
            <person name="Samejima M."/>
            <person name="Schmutz J."/>
            <person name="Slot J.C."/>
            <person name="St John F."/>
            <person name="Stenlid J."/>
            <person name="Sun H."/>
            <person name="Sun S."/>
            <person name="Syed K."/>
            <person name="Tsang A."/>
            <person name="Wiebenga A."/>
            <person name="Young D."/>
            <person name="Pisabarro A."/>
            <person name="Eastwood D.C."/>
            <person name="Martin F."/>
            <person name="Cullen D."/>
            <person name="Grigoriev I.V."/>
            <person name="Hibbett D.S."/>
        </authorList>
    </citation>
    <scope>NUCLEOTIDE SEQUENCE [LARGE SCALE GENOMIC DNA]</scope>
    <source>
        <strain evidence="14">MF3/22</strain>
    </source>
</reference>
<feature type="transmembrane region" description="Helical" evidence="10">
    <location>
        <begin position="485"/>
        <end position="505"/>
    </location>
</feature>
<keyword evidence="5" id="KW-0547">Nucleotide-binding</keyword>
<dbReference type="Gene3D" id="1.20.1560.10">
    <property type="entry name" value="ABC transporter type 1, transmembrane domain"/>
    <property type="match status" value="2"/>
</dbReference>
<dbReference type="InterPro" id="IPR036640">
    <property type="entry name" value="ABC1_TM_sf"/>
</dbReference>
<evidence type="ECO:0000256" key="10">
    <source>
        <dbReference type="SAM" id="Phobius"/>
    </source>
</evidence>
<keyword evidence="2" id="KW-0813">Transport</keyword>
<dbReference type="CDD" id="cd18596">
    <property type="entry name" value="ABC_6TM_VMR1_D1_like"/>
    <property type="match status" value="1"/>
</dbReference>
<dbReference type="GO" id="GO:0016887">
    <property type="term" value="F:ATP hydrolysis activity"/>
    <property type="evidence" value="ECO:0007669"/>
    <property type="project" value="InterPro"/>
</dbReference>
<dbReference type="eggNOG" id="KOG0054">
    <property type="taxonomic scope" value="Eukaryota"/>
</dbReference>
<evidence type="ECO:0000259" key="12">
    <source>
        <dbReference type="PROSITE" id="PS50929"/>
    </source>
</evidence>
<dbReference type="PROSITE" id="PS50929">
    <property type="entry name" value="ABC_TM1F"/>
    <property type="match status" value="2"/>
</dbReference>
<keyword evidence="6" id="KW-0067">ATP-binding</keyword>
<evidence type="ECO:0000256" key="6">
    <source>
        <dbReference type="ARBA" id="ARBA00022840"/>
    </source>
</evidence>
<feature type="transmembrane region" description="Helical" evidence="10">
    <location>
        <begin position="15"/>
        <end position="32"/>
    </location>
</feature>
<dbReference type="KEGG" id="fme:FOMMEDRAFT_115061"/>
<dbReference type="CDD" id="cd18604">
    <property type="entry name" value="ABC_6TM_VMR1_D2_like"/>
    <property type="match status" value="1"/>
</dbReference>
<dbReference type="InterPro" id="IPR050173">
    <property type="entry name" value="ABC_transporter_C-like"/>
</dbReference>
<feature type="compositionally biased region" description="Low complexity" evidence="9">
    <location>
        <begin position="414"/>
        <end position="428"/>
    </location>
</feature>